<protein>
    <recommendedName>
        <fullName evidence="1">FAD-binding FR-type domain-containing protein</fullName>
    </recommendedName>
</protein>
<dbReference type="InterPro" id="IPR017938">
    <property type="entry name" value="Riboflavin_synthase-like_b-brl"/>
</dbReference>
<proteinExistence type="predicted"/>
<dbReference type="InterPro" id="IPR050415">
    <property type="entry name" value="MRET"/>
</dbReference>
<dbReference type="PROSITE" id="PS51384">
    <property type="entry name" value="FAD_FR"/>
    <property type="match status" value="1"/>
</dbReference>
<organism evidence="2 3">
    <name type="scientific">Candidatus Daviesbacteria bacterium RIFCSPLOWO2_01_FULL_39_12</name>
    <dbReference type="NCBI Taxonomy" id="1797785"/>
    <lineage>
        <taxon>Bacteria</taxon>
        <taxon>Candidatus Daviesiibacteriota</taxon>
    </lineage>
</organism>
<evidence type="ECO:0000259" key="1">
    <source>
        <dbReference type="PROSITE" id="PS51384"/>
    </source>
</evidence>
<name>A0A1F5KTG3_9BACT</name>
<dbReference type="AlphaFoldDB" id="A0A1F5KTG3"/>
<dbReference type="EMBL" id="MFDM01000008">
    <property type="protein sequence ID" value="OGE44114.1"/>
    <property type="molecule type" value="Genomic_DNA"/>
</dbReference>
<dbReference type="STRING" id="1797785.A3B45_04155"/>
<dbReference type="SUPFAM" id="SSF52343">
    <property type="entry name" value="Ferredoxin reductase-like, C-terminal NADP-linked domain"/>
    <property type="match status" value="1"/>
</dbReference>
<accession>A0A1F5KTG3</accession>
<dbReference type="PANTHER" id="PTHR47354:SF5">
    <property type="entry name" value="PROTEIN RFBI"/>
    <property type="match status" value="1"/>
</dbReference>
<dbReference type="InterPro" id="IPR017927">
    <property type="entry name" value="FAD-bd_FR_type"/>
</dbReference>
<reference evidence="2 3" key="1">
    <citation type="journal article" date="2016" name="Nat. Commun.">
        <title>Thousands of microbial genomes shed light on interconnected biogeochemical processes in an aquifer system.</title>
        <authorList>
            <person name="Anantharaman K."/>
            <person name="Brown C.T."/>
            <person name="Hug L.A."/>
            <person name="Sharon I."/>
            <person name="Castelle C.J."/>
            <person name="Probst A.J."/>
            <person name="Thomas B.C."/>
            <person name="Singh A."/>
            <person name="Wilkins M.J."/>
            <person name="Karaoz U."/>
            <person name="Brodie E.L."/>
            <person name="Williams K.H."/>
            <person name="Hubbard S.S."/>
            <person name="Banfield J.F."/>
        </authorList>
    </citation>
    <scope>NUCLEOTIDE SEQUENCE [LARGE SCALE GENOMIC DNA]</scope>
</reference>
<dbReference type="GO" id="GO:0016491">
    <property type="term" value="F:oxidoreductase activity"/>
    <property type="evidence" value="ECO:0007669"/>
    <property type="project" value="InterPro"/>
</dbReference>
<evidence type="ECO:0000313" key="3">
    <source>
        <dbReference type="Proteomes" id="UP000178565"/>
    </source>
</evidence>
<dbReference type="PANTHER" id="PTHR47354">
    <property type="entry name" value="NADH OXIDOREDUCTASE HCR"/>
    <property type="match status" value="1"/>
</dbReference>
<dbReference type="Pfam" id="PF00175">
    <property type="entry name" value="NAD_binding_1"/>
    <property type="match status" value="1"/>
</dbReference>
<dbReference type="SUPFAM" id="SSF63380">
    <property type="entry name" value="Riboflavin synthase domain-like"/>
    <property type="match status" value="1"/>
</dbReference>
<comment type="caution">
    <text evidence="2">The sequence shown here is derived from an EMBL/GenBank/DDBJ whole genome shotgun (WGS) entry which is preliminary data.</text>
</comment>
<dbReference type="Proteomes" id="UP000178565">
    <property type="component" value="Unassembled WGS sequence"/>
</dbReference>
<feature type="domain" description="FAD-binding FR-type" evidence="1">
    <location>
        <begin position="1"/>
        <end position="97"/>
    </location>
</feature>
<dbReference type="InterPro" id="IPR039261">
    <property type="entry name" value="FNR_nucleotide-bd"/>
</dbReference>
<dbReference type="InterPro" id="IPR001433">
    <property type="entry name" value="OxRdtase_FAD/NAD-bd"/>
</dbReference>
<gene>
    <name evidence="2" type="ORF">A3B45_04155</name>
</gene>
<sequence length="218" mass="24474">MTLQIRKIRMAENSIASFIFEKPAGFSFYPGQYLDVELPVDDPNGKTRAFTISASPTEDFLMLSTKNGITPFKKHLVALKVGDKIKTSHPAGTFTLDEKSPAAMIAGGIGITPFRSMIKYAFDQKLKASITLIYLNSDANFPFKKELDSWKQSLPNLHIIYHNSSLSGHLTKLPTTIYQLPIYYLAGPPKMVDSFERILLGIGVDELNIRYDRFDGYK</sequence>
<dbReference type="CDD" id="cd00322">
    <property type="entry name" value="FNR_like"/>
    <property type="match status" value="1"/>
</dbReference>
<dbReference type="PRINTS" id="PR00410">
    <property type="entry name" value="PHEHYDRXLASE"/>
</dbReference>
<dbReference type="Gene3D" id="2.40.30.10">
    <property type="entry name" value="Translation factors"/>
    <property type="match status" value="1"/>
</dbReference>
<evidence type="ECO:0000313" key="2">
    <source>
        <dbReference type="EMBL" id="OGE44114.1"/>
    </source>
</evidence>
<dbReference type="Gene3D" id="3.40.50.80">
    <property type="entry name" value="Nucleotide-binding domain of ferredoxin-NADP reductase (FNR) module"/>
    <property type="match status" value="1"/>
</dbReference>